<dbReference type="InterPro" id="IPR004387">
    <property type="entry name" value="Pept_M50_Zn"/>
</dbReference>
<evidence type="ECO:0000256" key="6">
    <source>
        <dbReference type="ARBA" id="ARBA00022801"/>
    </source>
</evidence>
<reference evidence="14" key="1">
    <citation type="journal article" date="2019" name="Int. J. Syst. Evol. Microbiol.">
        <title>The Global Catalogue of Microorganisms (GCM) 10K type strain sequencing project: providing services to taxonomists for standard genome sequencing and annotation.</title>
        <authorList>
            <consortium name="The Broad Institute Genomics Platform"/>
            <consortium name="The Broad Institute Genome Sequencing Center for Infectious Disease"/>
            <person name="Wu L."/>
            <person name="Ma J."/>
        </authorList>
    </citation>
    <scope>NUCLEOTIDE SEQUENCE [LARGE SCALE GENOMIC DNA]</scope>
    <source>
        <strain evidence="14">CCUG 49452</strain>
    </source>
</reference>
<feature type="transmembrane region" description="Helical" evidence="11">
    <location>
        <begin position="433"/>
        <end position="452"/>
    </location>
</feature>
<dbReference type="Proteomes" id="UP001596001">
    <property type="component" value="Unassembled WGS sequence"/>
</dbReference>
<protein>
    <recommendedName>
        <fullName evidence="11">Zinc metalloprotease</fullName>
        <ecNumber evidence="11">3.4.24.-</ecNumber>
    </recommendedName>
</protein>
<dbReference type="InterPro" id="IPR008915">
    <property type="entry name" value="Peptidase_M50"/>
</dbReference>
<dbReference type="GO" id="GO:0008237">
    <property type="term" value="F:metallopeptidase activity"/>
    <property type="evidence" value="ECO:0007669"/>
    <property type="project" value="UniProtKB-KW"/>
</dbReference>
<dbReference type="CDD" id="cd06163">
    <property type="entry name" value="S2P-M50_PDZ_RseP-like"/>
    <property type="match status" value="1"/>
</dbReference>
<dbReference type="InterPro" id="IPR036034">
    <property type="entry name" value="PDZ_sf"/>
</dbReference>
<evidence type="ECO:0000256" key="11">
    <source>
        <dbReference type="RuleBase" id="RU362031"/>
    </source>
</evidence>
<evidence type="ECO:0000256" key="10">
    <source>
        <dbReference type="ARBA" id="ARBA00023136"/>
    </source>
</evidence>
<evidence type="ECO:0000256" key="8">
    <source>
        <dbReference type="ARBA" id="ARBA00022989"/>
    </source>
</evidence>
<dbReference type="NCBIfam" id="TIGR00054">
    <property type="entry name" value="RIP metalloprotease RseP"/>
    <property type="match status" value="1"/>
</dbReference>
<keyword evidence="4" id="KW-0645">Protease</keyword>
<gene>
    <name evidence="13" type="primary">rseP</name>
    <name evidence="13" type="ORF">ACFO6X_07705</name>
</gene>
<keyword evidence="11" id="KW-0479">Metal-binding</keyword>
<keyword evidence="7 11" id="KW-0862">Zinc</keyword>
<evidence type="ECO:0000313" key="13">
    <source>
        <dbReference type="EMBL" id="MFC4788861.1"/>
    </source>
</evidence>
<evidence type="ECO:0000313" key="14">
    <source>
        <dbReference type="Proteomes" id="UP001596001"/>
    </source>
</evidence>
<keyword evidence="9 11" id="KW-0482">Metalloprotease</keyword>
<dbReference type="EMBL" id="JBHSHJ010000004">
    <property type="protein sequence ID" value="MFC4788861.1"/>
    <property type="molecule type" value="Genomic_DNA"/>
</dbReference>
<feature type="domain" description="Peptidase M50" evidence="12">
    <location>
        <begin position="6"/>
        <end position="439"/>
    </location>
</feature>
<keyword evidence="14" id="KW-1185">Reference proteome</keyword>
<evidence type="ECO:0000256" key="1">
    <source>
        <dbReference type="ARBA" id="ARBA00001947"/>
    </source>
</evidence>
<evidence type="ECO:0000256" key="2">
    <source>
        <dbReference type="ARBA" id="ARBA00004141"/>
    </source>
</evidence>
<proteinExistence type="inferred from homology"/>
<dbReference type="PANTHER" id="PTHR42837">
    <property type="entry name" value="REGULATOR OF SIGMA-E PROTEASE RSEP"/>
    <property type="match status" value="1"/>
</dbReference>
<comment type="caution">
    <text evidence="13">The sequence shown here is derived from an EMBL/GenBank/DDBJ whole genome shotgun (WGS) entry which is preliminary data.</text>
</comment>
<evidence type="ECO:0000256" key="3">
    <source>
        <dbReference type="ARBA" id="ARBA00007931"/>
    </source>
</evidence>
<dbReference type="PANTHER" id="PTHR42837:SF2">
    <property type="entry name" value="MEMBRANE METALLOPROTEASE ARASP2, CHLOROPLASTIC-RELATED"/>
    <property type="match status" value="1"/>
</dbReference>
<dbReference type="Gene3D" id="2.30.42.10">
    <property type="match status" value="2"/>
</dbReference>
<dbReference type="EC" id="3.4.24.-" evidence="11"/>
<organism evidence="13 14">
    <name type="scientific">Giesbergeria sinuosa</name>
    <dbReference type="NCBI Taxonomy" id="80883"/>
    <lineage>
        <taxon>Bacteria</taxon>
        <taxon>Pseudomonadati</taxon>
        <taxon>Pseudomonadota</taxon>
        <taxon>Betaproteobacteria</taxon>
        <taxon>Burkholderiales</taxon>
        <taxon>Comamonadaceae</taxon>
        <taxon>Giesbergeria</taxon>
    </lineage>
</organism>
<evidence type="ECO:0000256" key="4">
    <source>
        <dbReference type="ARBA" id="ARBA00022670"/>
    </source>
</evidence>
<comment type="similarity">
    <text evidence="3 11">Belongs to the peptidase M50B family.</text>
</comment>
<sequence>MLTVVAFVLALGILIAVHEYGHYRVAVACGVKVLRFSVGFGQPLWRWQSPVSGTEFVLAAFPLGGYVRMLDEREAPVPAHERHLAFNTQPLRVRAAIVAAGPVANLLLAIFLYPGVNWTGVEEPVARLASPVPESVAQKAGLQGGDWVRNAAMGSEELRPVRSFEDLRWMLTQAALDTTSIRLEVQSAEGARLRSVVLSFEQLDVREADAQLLRKVGIVSPWTRPLIGSLKPEGAGQRAGLREGDLVLQVGAVDVVDGQQLRELIRTSVRAGQPITQTWRLQRAGQVLTLEVTPDLMQEPAGMVARIGAYVGAPPELVVVEYGLGESLWNGAVRTWDVALLTLRMMGRMVVGEASLKNLSGPLTIADYAGRSASMGLTQYVLFLALISVSLGVLNLLPLPVLDGGHLMYYLWEGVTGKGVSDAWMERLQRGGVALLLLMMSIALFNDITRLFG</sequence>
<evidence type="ECO:0000256" key="5">
    <source>
        <dbReference type="ARBA" id="ARBA00022692"/>
    </source>
</evidence>
<accession>A0ABV9QBF7</accession>
<comment type="subcellular location">
    <subcellularLocation>
        <location evidence="2">Membrane</location>
        <topology evidence="2">Multi-pass membrane protein</topology>
    </subcellularLocation>
</comment>
<dbReference type="SUPFAM" id="SSF50156">
    <property type="entry name" value="PDZ domain-like"/>
    <property type="match status" value="2"/>
</dbReference>
<keyword evidence="8 11" id="KW-1133">Transmembrane helix</keyword>
<evidence type="ECO:0000259" key="12">
    <source>
        <dbReference type="Pfam" id="PF02163"/>
    </source>
</evidence>
<evidence type="ECO:0000256" key="7">
    <source>
        <dbReference type="ARBA" id="ARBA00022833"/>
    </source>
</evidence>
<evidence type="ECO:0000256" key="9">
    <source>
        <dbReference type="ARBA" id="ARBA00023049"/>
    </source>
</evidence>
<dbReference type="Pfam" id="PF02163">
    <property type="entry name" value="Peptidase_M50"/>
    <property type="match status" value="1"/>
</dbReference>
<feature type="transmembrane region" description="Helical" evidence="11">
    <location>
        <begin position="380"/>
        <end position="402"/>
    </location>
</feature>
<name>A0ABV9QBF7_9BURK</name>
<keyword evidence="5 11" id="KW-0812">Transmembrane</keyword>
<dbReference type="RefSeq" id="WP_382431678.1">
    <property type="nucleotide sequence ID" value="NZ_JBHSHJ010000004.1"/>
</dbReference>
<keyword evidence="10 11" id="KW-0472">Membrane</keyword>
<comment type="cofactor">
    <cofactor evidence="1 11">
        <name>Zn(2+)</name>
        <dbReference type="ChEBI" id="CHEBI:29105"/>
    </cofactor>
</comment>
<keyword evidence="6 11" id="KW-0378">Hydrolase</keyword>